<dbReference type="AlphaFoldDB" id="A0ABD0SE64"/>
<dbReference type="Proteomes" id="UP001549921">
    <property type="component" value="Unassembled WGS sequence"/>
</dbReference>
<dbReference type="PANTHER" id="PTHR45774:SF3">
    <property type="entry name" value="BTB (POZ) DOMAIN-CONTAINING 2B-RELATED"/>
    <property type="match status" value="1"/>
</dbReference>
<gene>
    <name evidence="2" type="ORF">ABMA28_009437</name>
</gene>
<dbReference type="Gene3D" id="3.30.710.10">
    <property type="entry name" value="Potassium Channel Kv1.1, Chain A"/>
    <property type="match status" value="1"/>
</dbReference>
<name>A0ABD0SE64_LOXSC</name>
<comment type="caution">
    <text evidence="2">The sequence shown here is derived from an EMBL/GenBank/DDBJ whole genome shotgun (WGS) entry which is preliminary data.</text>
</comment>
<dbReference type="Pfam" id="PF22486">
    <property type="entry name" value="MATH_2"/>
    <property type="match status" value="1"/>
</dbReference>
<dbReference type="SMART" id="SM00061">
    <property type="entry name" value="MATH"/>
    <property type="match status" value="1"/>
</dbReference>
<dbReference type="SUPFAM" id="SSF54695">
    <property type="entry name" value="POZ domain"/>
    <property type="match status" value="1"/>
</dbReference>
<accession>A0ABD0SE64</accession>
<feature type="domain" description="MATH" evidence="1">
    <location>
        <begin position="209"/>
        <end position="334"/>
    </location>
</feature>
<dbReference type="InterPro" id="IPR008974">
    <property type="entry name" value="TRAF-like"/>
</dbReference>
<dbReference type="PROSITE" id="PS50144">
    <property type="entry name" value="MATH"/>
    <property type="match status" value="1"/>
</dbReference>
<proteinExistence type="predicted"/>
<reference evidence="2 3" key="1">
    <citation type="submission" date="2024-06" db="EMBL/GenBank/DDBJ databases">
        <title>A chromosome-level genome assembly of beet webworm, Loxostege sticticalis.</title>
        <authorList>
            <person name="Zhang Y."/>
        </authorList>
    </citation>
    <scope>NUCLEOTIDE SEQUENCE [LARGE SCALE GENOMIC DNA]</scope>
    <source>
        <strain evidence="2">AQ028</strain>
        <tissue evidence="2">Male pupae</tissue>
    </source>
</reference>
<evidence type="ECO:0000313" key="2">
    <source>
        <dbReference type="EMBL" id="KAL0812046.1"/>
    </source>
</evidence>
<dbReference type="PANTHER" id="PTHR45774">
    <property type="entry name" value="BTB/POZ DOMAIN-CONTAINING"/>
    <property type="match status" value="1"/>
</dbReference>
<dbReference type="Gene3D" id="2.60.210.10">
    <property type="entry name" value="Apoptosis, Tumor Necrosis Factor Receptor Associated Protein 2, Chain A"/>
    <property type="match status" value="1"/>
</dbReference>
<dbReference type="EMBL" id="JBEDNZ010000023">
    <property type="protein sequence ID" value="KAL0812046.1"/>
    <property type="molecule type" value="Genomic_DNA"/>
</dbReference>
<protein>
    <recommendedName>
        <fullName evidence="1">MATH domain-containing protein</fullName>
    </recommendedName>
</protein>
<dbReference type="Pfam" id="PF07707">
    <property type="entry name" value="BACK"/>
    <property type="match status" value="1"/>
</dbReference>
<organism evidence="2 3">
    <name type="scientific">Loxostege sticticalis</name>
    <name type="common">Beet webworm moth</name>
    <dbReference type="NCBI Taxonomy" id="481309"/>
    <lineage>
        <taxon>Eukaryota</taxon>
        <taxon>Metazoa</taxon>
        <taxon>Ecdysozoa</taxon>
        <taxon>Arthropoda</taxon>
        <taxon>Hexapoda</taxon>
        <taxon>Insecta</taxon>
        <taxon>Pterygota</taxon>
        <taxon>Neoptera</taxon>
        <taxon>Endopterygota</taxon>
        <taxon>Lepidoptera</taxon>
        <taxon>Glossata</taxon>
        <taxon>Ditrysia</taxon>
        <taxon>Pyraloidea</taxon>
        <taxon>Crambidae</taxon>
        <taxon>Pyraustinae</taxon>
        <taxon>Loxostege</taxon>
    </lineage>
</organism>
<evidence type="ECO:0000259" key="1">
    <source>
        <dbReference type="PROSITE" id="PS50144"/>
    </source>
</evidence>
<dbReference type="InterPro" id="IPR011705">
    <property type="entry name" value="BACK"/>
</dbReference>
<dbReference type="InterPro" id="IPR011333">
    <property type="entry name" value="SKP1/BTB/POZ_sf"/>
</dbReference>
<dbReference type="InterPro" id="IPR002083">
    <property type="entry name" value="MATH/TRAF_dom"/>
</dbReference>
<dbReference type="SUPFAM" id="SSF49599">
    <property type="entry name" value="TRAF domain-like"/>
    <property type="match status" value="1"/>
</dbReference>
<sequence>MLEYIYLDAVDFNSETVYDLAAAAKTYQTPGLLKACFDYIGANLKTQNVLRAYSLALHSSESDEFKEKCEETVKTNTKAVLSDSSFEEASPDVVVAIFSMEYLDIDSELDLLYAADRYAKHIPKCDTADGGNLAVRKILKKIRFLSLTPEEFAKGQATTTVLPKSDACAILANVSYDKSEVPMPSGFWLRKDPRKKKNIIPIELFPLSTIKFKLRVPDIENFINNDEKAWSSTFKLQNLNWRVSMGTKNTDSIKRMAIFVYCNWESDSDTWSCKANFKIELASPDKENVYKGEFTKLFKKDNNWGFDSFIEVFKLLDPNNRYIKDGAITFKVCIEADEPQGL</sequence>
<evidence type="ECO:0000313" key="3">
    <source>
        <dbReference type="Proteomes" id="UP001549921"/>
    </source>
</evidence>
<dbReference type="Gene3D" id="1.25.40.420">
    <property type="match status" value="1"/>
</dbReference>